<keyword evidence="7" id="KW-1185">Reference proteome</keyword>
<gene>
    <name evidence="6" type="ORF">CVE23_13680</name>
</gene>
<proteinExistence type="inferred from homology"/>
<evidence type="ECO:0000256" key="3">
    <source>
        <dbReference type="ARBA" id="ARBA00023015"/>
    </source>
</evidence>
<dbReference type="Gene3D" id="3.20.20.450">
    <property type="entry name" value="EAL domain"/>
    <property type="match status" value="1"/>
</dbReference>
<dbReference type="SMART" id="SM00052">
    <property type="entry name" value="EAL"/>
    <property type="match status" value="1"/>
</dbReference>
<keyword evidence="2" id="KW-0678">Repressor</keyword>
<protein>
    <submittedName>
        <fullName evidence="6">Diguanylate phosphodiesterase</fullName>
    </submittedName>
</protein>
<dbReference type="KEGG" id="dfn:CVE23_13680"/>
<accession>A0A2K8QN37</accession>
<evidence type="ECO:0000313" key="6">
    <source>
        <dbReference type="EMBL" id="ATZ94937.1"/>
    </source>
</evidence>
<dbReference type="InterPro" id="IPR001633">
    <property type="entry name" value="EAL_dom"/>
</dbReference>
<sequence>MRIQLEVDYVSQYLFSPIYHLDSRLLALEMIGRFQSTAGSLSMPQDILLGMLNHRQKRTLLREQLAILKDKSTWFINNRVTVLLKIDHTLTEFLVNDESLGQEFRALPFLQLEINESFPDISRGRDNSQLTKLSQSFHLWLDNFGSGKMNLKPFYDGMVASVKMDAAFINKLLTRPASVSIINPMLQVMKKHCPSLKVVAKGIDNIASFEKICELDVNAVQGQLWPSLPPEALDNALMPVACYG</sequence>
<dbReference type="AlphaFoldDB" id="A0A2K8QN37"/>
<dbReference type="InterPro" id="IPR035919">
    <property type="entry name" value="EAL_sf"/>
</dbReference>
<dbReference type="Pfam" id="PF00563">
    <property type="entry name" value="EAL"/>
    <property type="match status" value="1"/>
</dbReference>
<reference evidence="7" key="1">
    <citation type="journal article" date="2018" name="Genome Announc.">
        <title>Complete genome sequence of a Dickeya fangzhongdai type strain causing bleeding canker of pear tree trunks.</title>
        <authorList>
            <person name="Zhao Y."/>
            <person name="Tian Y."/>
            <person name="Li X."/>
            <person name="Hu B."/>
        </authorList>
    </citation>
    <scope>NUCLEOTIDE SEQUENCE [LARGE SCALE GENOMIC DNA]</scope>
    <source>
        <strain evidence="7">DSM 101947</strain>
    </source>
</reference>
<dbReference type="PANTHER" id="PTHR33121:SF69">
    <property type="entry name" value="ANTI-FLHC(2)FLHD(4) FACTOR YDIV-RELATED"/>
    <property type="match status" value="1"/>
</dbReference>
<dbReference type="GO" id="GO:0071111">
    <property type="term" value="F:cyclic-guanylate-specific phosphodiesterase activity"/>
    <property type="evidence" value="ECO:0007669"/>
    <property type="project" value="InterPro"/>
</dbReference>
<evidence type="ECO:0000313" key="7">
    <source>
        <dbReference type="Proteomes" id="UP000231901"/>
    </source>
</evidence>
<feature type="domain" description="EAL" evidence="5">
    <location>
        <begin position="1"/>
        <end position="242"/>
    </location>
</feature>
<dbReference type="PROSITE" id="PS50883">
    <property type="entry name" value="EAL"/>
    <property type="match status" value="1"/>
</dbReference>
<dbReference type="SUPFAM" id="SSF141868">
    <property type="entry name" value="EAL domain-like"/>
    <property type="match status" value="1"/>
</dbReference>
<name>A0A2K8QN37_9GAMM</name>
<evidence type="ECO:0000256" key="4">
    <source>
        <dbReference type="ARBA" id="ARBA00023163"/>
    </source>
</evidence>
<dbReference type="Proteomes" id="UP000231901">
    <property type="component" value="Chromosome"/>
</dbReference>
<dbReference type="EMBL" id="CP025003">
    <property type="protein sequence ID" value="ATZ94937.1"/>
    <property type="molecule type" value="Genomic_DNA"/>
</dbReference>
<dbReference type="PANTHER" id="PTHR33121">
    <property type="entry name" value="CYCLIC DI-GMP PHOSPHODIESTERASE PDEF"/>
    <property type="match status" value="1"/>
</dbReference>
<dbReference type="GeneID" id="66565379"/>
<dbReference type="RefSeq" id="WP_100849751.1">
    <property type="nucleotide sequence ID" value="NZ_BMJF01000002.1"/>
</dbReference>
<keyword evidence="4" id="KW-0804">Transcription</keyword>
<dbReference type="InterPro" id="IPR050706">
    <property type="entry name" value="Cyclic-di-GMP_PDE-like"/>
</dbReference>
<evidence type="ECO:0000259" key="5">
    <source>
        <dbReference type="PROSITE" id="PS50883"/>
    </source>
</evidence>
<comment type="similarity">
    <text evidence="1">Belongs to the YdiV family.</text>
</comment>
<keyword evidence="3" id="KW-0805">Transcription regulation</keyword>
<organism evidence="6 7">
    <name type="scientific">Dickeya fangzhongdai</name>
    <dbReference type="NCBI Taxonomy" id="1778540"/>
    <lineage>
        <taxon>Bacteria</taxon>
        <taxon>Pseudomonadati</taxon>
        <taxon>Pseudomonadota</taxon>
        <taxon>Gammaproteobacteria</taxon>
        <taxon>Enterobacterales</taxon>
        <taxon>Pectobacteriaceae</taxon>
        <taxon>Dickeya</taxon>
    </lineage>
</organism>
<evidence type="ECO:0000256" key="1">
    <source>
        <dbReference type="ARBA" id="ARBA00010927"/>
    </source>
</evidence>
<evidence type="ECO:0000256" key="2">
    <source>
        <dbReference type="ARBA" id="ARBA00022491"/>
    </source>
</evidence>